<dbReference type="AlphaFoldDB" id="A0A409WV56"/>
<accession>A0A409WV56</accession>
<evidence type="ECO:0000256" key="1">
    <source>
        <dbReference type="ARBA" id="ARBA00022737"/>
    </source>
</evidence>
<evidence type="ECO:0000259" key="2">
    <source>
        <dbReference type="Pfam" id="PF24883"/>
    </source>
</evidence>
<dbReference type="InterPro" id="IPR056884">
    <property type="entry name" value="NPHP3-like_N"/>
</dbReference>
<name>A0A409WV56_PSICY</name>
<feature type="domain" description="Nephrocystin 3-like N-terminal" evidence="2">
    <location>
        <begin position="75"/>
        <end position="221"/>
    </location>
</feature>
<dbReference type="InterPro" id="IPR027417">
    <property type="entry name" value="P-loop_NTPase"/>
</dbReference>
<dbReference type="Gene3D" id="3.40.50.300">
    <property type="entry name" value="P-loop containing nucleotide triphosphate hydrolases"/>
    <property type="match status" value="1"/>
</dbReference>
<reference evidence="3 4" key="1">
    <citation type="journal article" date="2018" name="Evol. Lett.">
        <title>Horizontal gene cluster transfer increased hallucinogenic mushroom diversity.</title>
        <authorList>
            <person name="Reynolds H.T."/>
            <person name="Vijayakumar V."/>
            <person name="Gluck-Thaler E."/>
            <person name="Korotkin H.B."/>
            <person name="Matheny P.B."/>
            <person name="Slot J.C."/>
        </authorList>
    </citation>
    <scope>NUCLEOTIDE SEQUENCE [LARGE SCALE GENOMIC DNA]</scope>
    <source>
        <strain evidence="3 4">2631</strain>
    </source>
</reference>
<dbReference type="OrthoDB" id="4760524at2759"/>
<protein>
    <recommendedName>
        <fullName evidence="2">Nephrocystin 3-like N-terminal domain-containing protein</fullName>
    </recommendedName>
</protein>
<keyword evidence="4" id="KW-1185">Reference proteome</keyword>
<dbReference type="SUPFAM" id="SSF52540">
    <property type="entry name" value="P-loop containing nucleoside triphosphate hydrolases"/>
    <property type="match status" value="1"/>
</dbReference>
<dbReference type="STRING" id="93625.A0A409WV56"/>
<evidence type="ECO:0000313" key="3">
    <source>
        <dbReference type="EMBL" id="PPQ82414.1"/>
    </source>
</evidence>
<dbReference type="Pfam" id="PF24883">
    <property type="entry name" value="NPHP3_N"/>
    <property type="match status" value="1"/>
</dbReference>
<dbReference type="PANTHER" id="PTHR10039">
    <property type="entry name" value="AMELOGENIN"/>
    <property type="match status" value="1"/>
</dbReference>
<gene>
    <name evidence="3" type="ORF">CVT25_008364</name>
</gene>
<proteinExistence type="predicted"/>
<dbReference type="Proteomes" id="UP000283269">
    <property type="component" value="Unassembled WGS sequence"/>
</dbReference>
<organism evidence="3 4">
    <name type="scientific">Psilocybe cyanescens</name>
    <dbReference type="NCBI Taxonomy" id="93625"/>
    <lineage>
        <taxon>Eukaryota</taxon>
        <taxon>Fungi</taxon>
        <taxon>Dikarya</taxon>
        <taxon>Basidiomycota</taxon>
        <taxon>Agaricomycotina</taxon>
        <taxon>Agaricomycetes</taxon>
        <taxon>Agaricomycetidae</taxon>
        <taxon>Agaricales</taxon>
        <taxon>Agaricineae</taxon>
        <taxon>Strophariaceae</taxon>
        <taxon>Psilocybe</taxon>
    </lineage>
</organism>
<evidence type="ECO:0000313" key="4">
    <source>
        <dbReference type="Proteomes" id="UP000283269"/>
    </source>
</evidence>
<keyword evidence="1" id="KW-0677">Repeat</keyword>
<dbReference type="InParanoid" id="A0A409WV56"/>
<comment type="caution">
    <text evidence="3">The sequence shown here is derived from an EMBL/GenBank/DDBJ whole genome shotgun (WGS) entry which is preliminary data.</text>
</comment>
<dbReference type="EMBL" id="NHYD01003143">
    <property type="protein sequence ID" value="PPQ82414.1"/>
    <property type="molecule type" value="Genomic_DNA"/>
</dbReference>
<sequence length="845" mass="97204">MPPMFSSHTVVTGGHYQQFNNDSKGAWDLLVKAASPAAFHNSGDRRDHPKCHPNTRVAVLKKIMDWIHGLDPATQTALIVWLYGPAGAGKSAIAQSIAELCYEEGILIASYFFSRFDSTRNHPRSLIATIAYQASLCIPNFRDCIKASIDHDPLIFSRSLTVQMSTLVIQPFSDTRALPRVIIIDGIDECEDQQGQLEILATISKALQQHRLPFIFLIASRPEHDIRTAFGYGYLKDITMSVPLDDEYRPSDDIRLFLQDSFAEITETHPFRADIPATWPDVDILESLVGKSSGQFIYASTVIKFVKSSRHQPLQRLEIVLGLRPVQRDMPFAELDALYMHIFSSVEDPEAVLQILAYQFLTPGRHYNRGLDLNLLSLHLGDVFELFCNLTSLVSVTVWAYGTYVILDIFHASLEDFLLDQSRSQQFWINSKMRHAEFAHLWIRRINGELVNTELTLKARVKLITDISFGRIDSEYMDIFDHHFLNATATPDLLEDLQQISILSILQKADHHPQFPRFLASIENMGFENWTELYSHQLHLFDQSAQRIMEQMYSYPNLTALVAIWNLDTEKWCKGAAVLFPLSEGYTKLDELSFERDMHLNPYYREFIGEFLTNPTRCGIYGLTGKRYAIAAEYFLHYICDHMEHIMQSSYAVHQWCYQRQTTRSFSPRRSATPKRFPTKKIKKCALRRWERHHPYFLPRPCSAGIRLALRCLSLVLCQADRSDDLIALACRPIFWSFSCIFRHQTRTARRQVVQYLERVDAGDILVQSKKRNGEQPAQKPPLFPTSQNYACPKDCFRRYPLWAWPQTESLASPGSVRVTRRMKGPRYINRTTDWSTGVYGAFNV</sequence>